<name>A0A9R1XBR7_LACSA</name>
<evidence type="ECO:0000313" key="1">
    <source>
        <dbReference type="EMBL" id="KAJ0204649.1"/>
    </source>
</evidence>
<dbReference type="Proteomes" id="UP000235145">
    <property type="component" value="Unassembled WGS sequence"/>
</dbReference>
<gene>
    <name evidence="1" type="ORF">LSAT_V11C500284680</name>
</gene>
<keyword evidence="2" id="KW-1185">Reference proteome</keyword>
<comment type="caution">
    <text evidence="1">The sequence shown here is derived from an EMBL/GenBank/DDBJ whole genome shotgun (WGS) entry which is preliminary data.</text>
</comment>
<protein>
    <submittedName>
        <fullName evidence="1">Uncharacterized protein</fullName>
    </submittedName>
</protein>
<dbReference type="AlphaFoldDB" id="A0A9R1XBR7"/>
<sequence>MSMVLNWMLTYGEIIVTHSWITSKTIQTFSAHRRYVSTYYDVSKFIINNDIDEIKDEFVLNHELKTISDIFKPIEANKILQK</sequence>
<reference evidence="1 2" key="1">
    <citation type="journal article" date="2017" name="Nat. Commun.">
        <title>Genome assembly with in vitro proximity ligation data and whole-genome triplication in lettuce.</title>
        <authorList>
            <person name="Reyes-Chin-Wo S."/>
            <person name="Wang Z."/>
            <person name="Yang X."/>
            <person name="Kozik A."/>
            <person name="Arikit S."/>
            <person name="Song C."/>
            <person name="Xia L."/>
            <person name="Froenicke L."/>
            <person name="Lavelle D.O."/>
            <person name="Truco M.J."/>
            <person name="Xia R."/>
            <person name="Zhu S."/>
            <person name="Xu C."/>
            <person name="Xu H."/>
            <person name="Xu X."/>
            <person name="Cox K."/>
            <person name="Korf I."/>
            <person name="Meyers B.C."/>
            <person name="Michelmore R.W."/>
        </authorList>
    </citation>
    <scope>NUCLEOTIDE SEQUENCE [LARGE SCALE GENOMIC DNA]</scope>
    <source>
        <strain evidence="2">cv. Salinas</strain>
        <tissue evidence="1">Seedlings</tissue>
    </source>
</reference>
<evidence type="ECO:0000313" key="2">
    <source>
        <dbReference type="Proteomes" id="UP000235145"/>
    </source>
</evidence>
<dbReference type="EMBL" id="NBSK02000005">
    <property type="protein sequence ID" value="KAJ0204649.1"/>
    <property type="molecule type" value="Genomic_DNA"/>
</dbReference>
<accession>A0A9R1XBR7</accession>
<organism evidence="1 2">
    <name type="scientific">Lactuca sativa</name>
    <name type="common">Garden lettuce</name>
    <dbReference type="NCBI Taxonomy" id="4236"/>
    <lineage>
        <taxon>Eukaryota</taxon>
        <taxon>Viridiplantae</taxon>
        <taxon>Streptophyta</taxon>
        <taxon>Embryophyta</taxon>
        <taxon>Tracheophyta</taxon>
        <taxon>Spermatophyta</taxon>
        <taxon>Magnoliopsida</taxon>
        <taxon>eudicotyledons</taxon>
        <taxon>Gunneridae</taxon>
        <taxon>Pentapetalae</taxon>
        <taxon>asterids</taxon>
        <taxon>campanulids</taxon>
        <taxon>Asterales</taxon>
        <taxon>Asteraceae</taxon>
        <taxon>Cichorioideae</taxon>
        <taxon>Cichorieae</taxon>
        <taxon>Lactucinae</taxon>
        <taxon>Lactuca</taxon>
    </lineage>
</organism>
<proteinExistence type="predicted"/>